<evidence type="ECO:0000256" key="3">
    <source>
        <dbReference type="ARBA" id="ARBA00023136"/>
    </source>
</evidence>
<dbReference type="GO" id="GO:0007165">
    <property type="term" value="P:signal transduction"/>
    <property type="evidence" value="ECO:0007669"/>
    <property type="project" value="UniProtKB-KW"/>
</dbReference>
<proteinExistence type="inferred from homology"/>
<evidence type="ECO:0000259" key="9">
    <source>
        <dbReference type="PROSITE" id="PS50885"/>
    </source>
</evidence>
<feature type="domain" description="Methyl-accepting transducer" evidence="8">
    <location>
        <begin position="409"/>
        <end position="659"/>
    </location>
</feature>
<dbReference type="SMART" id="SM00304">
    <property type="entry name" value="HAMP"/>
    <property type="match status" value="1"/>
</dbReference>
<dbReference type="EMBL" id="FNBG01000002">
    <property type="protein sequence ID" value="SDE80344.1"/>
    <property type="molecule type" value="Genomic_DNA"/>
</dbReference>
<dbReference type="InterPro" id="IPR004089">
    <property type="entry name" value="MCPsignal_dom"/>
</dbReference>
<evidence type="ECO:0000256" key="7">
    <source>
        <dbReference type="SAM" id="Phobius"/>
    </source>
</evidence>
<evidence type="ECO:0000256" key="6">
    <source>
        <dbReference type="PROSITE-ProRule" id="PRU00284"/>
    </source>
</evidence>
<name>A0A1G7FWR6_9BACL</name>
<dbReference type="AlphaFoldDB" id="A0A1G7FWR6"/>
<dbReference type="SMART" id="SM00283">
    <property type="entry name" value="MA"/>
    <property type="match status" value="1"/>
</dbReference>
<keyword evidence="7" id="KW-0812">Transmembrane</keyword>
<evidence type="ECO:0000313" key="10">
    <source>
        <dbReference type="EMBL" id="SDE80344.1"/>
    </source>
</evidence>
<reference evidence="10 11" key="1">
    <citation type="submission" date="2016-10" db="EMBL/GenBank/DDBJ databases">
        <authorList>
            <person name="de Groot N.N."/>
        </authorList>
    </citation>
    <scope>NUCLEOTIDE SEQUENCE [LARGE SCALE GENOMIC DNA]</scope>
    <source>
        <strain evidence="10 11">DSM 28129</strain>
    </source>
</reference>
<evidence type="ECO:0000259" key="8">
    <source>
        <dbReference type="PROSITE" id="PS50111"/>
    </source>
</evidence>
<dbReference type="SUPFAM" id="SSF58104">
    <property type="entry name" value="Methyl-accepting chemotaxis protein (MCP) signaling domain"/>
    <property type="match status" value="1"/>
</dbReference>
<dbReference type="Gene3D" id="1.10.8.500">
    <property type="entry name" value="HAMP domain in histidine kinase"/>
    <property type="match status" value="1"/>
</dbReference>
<comment type="subcellular location">
    <subcellularLocation>
        <location evidence="1">Cell membrane</location>
    </subcellularLocation>
</comment>
<keyword evidence="4 6" id="KW-0807">Transducer</keyword>
<dbReference type="Gene3D" id="3.30.450.20">
    <property type="entry name" value="PAS domain"/>
    <property type="match status" value="1"/>
</dbReference>
<dbReference type="Proteomes" id="UP000198972">
    <property type="component" value="Unassembled WGS sequence"/>
</dbReference>
<dbReference type="Gene3D" id="1.10.287.950">
    <property type="entry name" value="Methyl-accepting chemotaxis protein"/>
    <property type="match status" value="1"/>
</dbReference>
<dbReference type="PROSITE" id="PS50111">
    <property type="entry name" value="CHEMOTAXIS_TRANSDUC_2"/>
    <property type="match status" value="1"/>
</dbReference>
<dbReference type="Pfam" id="PF00672">
    <property type="entry name" value="HAMP"/>
    <property type="match status" value="1"/>
</dbReference>
<feature type="domain" description="HAMP" evidence="9">
    <location>
        <begin position="338"/>
        <end position="390"/>
    </location>
</feature>
<keyword evidence="2" id="KW-1003">Cell membrane</keyword>
<feature type="transmembrane region" description="Helical" evidence="7">
    <location>
        <begin position="313"/>
        <end position="337"/>
    </location>
</feature>
<comment type="similarity">
    <text evidence="5">Belongs to the methyl-accepting chemotaxis (MCP) protein family.</text>
</comment>
<feature type="transmembrane region" description="Helical" evidence="7">
    <location>
        <begin position="29"/>
        <end position="51"/>
    </location>
</feature>
<dbReference type="PANTHER" id="PTHR32089">
    <property type="entry name" value="METHYL-ACCEPTING CHEMOTAXIS PROTEIN MCPB"/>
    <property type="match status" value="1"/>
</dbReference>
<dbReference type="InterPro" id="IPR003660">
    <property type="entry name" value="HAMP_dom"/>
</dbReference>
<evidence type="ECO:0000313" key="11">
    <source>
        <dbReference type="Proteomes" id="UP000198972"/>
    </source>
</evidence>
<dbReference type="STRING" id="670482.SAMN04488542_102184"/>
<gene>
    <name evidence="10" type="ORF">SAMN04488542_102184</name>
</gene>
<dbReference type="PANTHER" id="PTHR32089:SF112">
    <property type="entry name" value="LYSOZYME-LIKE PROTEIN-RELATED"/>
    <property type="match status" value="1"/>
</dbReference>
<dbReference type="OrthoDB" id="9760371at2"/>
<dbReference type="PROSITE" id="PS50885">
    <property type="entry name" value="HAMP"/>
    <property type="match status" value="1"/>
</dbReference>
<dbReference type="GO" id="GO:0005886">
    <property type="term" value="C:plasma membrane"/>
    <property type="evidence" value="ECO:0007669"/>
    <property type="project" value="UniProtKB-SubCell"/>
</dbReference>
<dbReference type="Pfam" id="PF00015">
    <property type="entry name" value="MCPsignal"/>
    <property type="match status" value="1"/>
</dbReference>
<sequence length="695" mass="76313">MRFMNREQYDTEGKRNWIRSMNLNPATSVGARLFIVFFAGTLLFTLSLGLFSYQISKTTIQNNARLTNQQTINQTADKLELVLKRYEDSLQQSLFNRDIQDMVRQASLKNTDSRQQIIIKQKVVAALGNWANANSGVVAVYLIPESDVMPNMISGMDSYGLLETAKEQEWYTSLVKSGGTMWMSVPTDHKDEIPYVFRIAKGFHSTGGRAYVVAADIKTSVLGDQLKEIDLGENAVVGIISKQLTPVAVSSDGKVVEFDVSVLSEEDRAESGSQNGRRANGESVLNTYSAFGDSGWTLMSTVPVSYLVKDTRVILLSTFIISIIVAVLALVIGLWMAKTIASPLKLMKHLMRQAAQGNLQVRMKEKGRDEIGELSSSFNEMMTQITSLVEQTTDTARAVLETAGELGRASRLTADSATEIVDATEQIASGAVDLAQEAERGNSLMEDIIVEMEHVVGTNQALGESSIKVSESSHKGILSLQELKDTTLLTEQKTNMLTDMVIRLQQTAFSVIKVLDVMQNVTRQTNILSLNASVEAARAGSAGKGFMVIAEEIRRLAEETRQSIDVVGQIVDSITNEMNDTVNTLSEVSPLYAHQIKVVQDTNQIFQSVQDQMGDFNDQLISVTTSIENLNKSQFTMSDAMGQVSAVAEQSSATSQEVASVCEYQKEVANKLVELSIELENASSKLQEKLGMFTT</sequence>
<evidence type="ECO:0000256" key="1">
    <source>
        <dbReference type="ARBA" id="ARBA00004236"/>
    </source>
</evidence>
<evidence type="ECO:0000256" key="4">
    <source>
        <dbReference type="ARBA" id="ARBA00023224"/>
    </source>
</evidence>
<organism evidence="10 11">
    <name type="scientific">Fontibacillus panacisegetis</name>
    <dbReference type="NCBI Taxonomy" id="670482"/>
    <lineage>
        <taxon>Bacteria</taxon>
        <taxon>Bacillati</taxon>
        <taxon>Bacillota</taxon>
        <taxon>Bacilli</taxon>
        <taxon>Bacillales</taxon>
        <taxon>Paenibacillaceae</taxon>
        <taxon>Fontibacillus</taxon>
    </lineage>
</organism>
<evidence type="ECO:0000256" key="5">
    <source>
        <dbReference type="ARBA" id="ARBA00029447"/>
    </source>
</evidence>
<dbReference type="CDD" id="cd06225">
    <property type="entry name" value="HAMP"/>
    <property type="match status" value="1"/>
</dbReference>
<keyword evidence="7" id="KW-1133">Transmembrane helix</keyword>
<keyword evidence="11" id="KW-1185">Reference proteome</keyword>
<evidence type="ECO:0000256" key="2">
    <source>
        <dbReference type="ARBA" id="ARBA00022475"/>
    </source>
</evidence>
<keyword evidence="3 7" id="KW-0472">Membrane</keyword>
<dbReference type="CDD" id="cd18774">
    <property type="entry name" value="PDC2_HK_sensor"/>
    <property type="match status" value="1"/>
</dbReference>
<accession>A0A1G7FWR6</accession>
<protein>
    <submittedName>
        <fullName evidence="10">Methyl-accepting chemotaxis protein</fullName>
    </submittedName>
</protein>